<comment type="catalytic activity">
    <reaction evidence="11 16">
        <text>ATP + H2O + phospholipidSide 1 = ADP + phosphate + phospholipidSide 2.</text>
        <dbReference type="EC" id="7.6.2.1"/>
    </reaction>
</comment>
<feature type="binding site" evidence="15">
    <location>
        <position position="667"/>
    </location>
    <ligand>
        <name>Mg(2+)</name>
        <dbReference type="ChEBI" id="CHEBI:18420"/>
    </ligand>
</feature>
<dbReference type="FunFam" id="3.40.50.1000:FF:000172">
    <property type="entry name" value="Phospholipid-transporting ATPase"/>
    <property type="match status" value="1"/>
</dbReference>
<dbReference type="InterPro" id="IPR001757">
    <property type="entry name" value="P_typ_ATPase"/>
</dbReference>
<comment type="similarity">
    <text evidence="2 16">Belongs to the cation transport ATPase (P-type) (TC 3.A.3) family. Type IV subfamily.</text>
</comment>
<feature type="binding site" evidence="14">
    <location>
        <position position="823"/>
    </location>
    <ligand>
        <name>ATP</name>
        <dbReference type="ChEBI" id="CHEBI:30616"/>
    </ligand>
</feature>
<feature type="compositionally biased region" description="Polar residues" evidence="17">
    <location>
        <begin position="722"/>
        <end position="732"/>
    </location>
</feature>
<feature type="compositionally biased region" description="Basic and acidic residues" evidence="17">
    <location>
        <begin position="1583"/>
        <end position="1603"/>
    </location>
</feature>
<feature type="domain" description="P-type ATPase C-terminal" evidence="19">
    <location>
        <begin position="1283"/>
        <end position="1533"/>
    </location>
</feature>
<evidence type="ECO:0000313" key="20">
    <source>
        <dbReference type="EMBL" id="KAA6408563.1"/>
    </source>
</evidence>
<evidence type="ECO:0000256" key="3">
    <source>
        <dbReference type="ARBA" id="ARBA00022692"/>
    </source>
</evidence>
<feature type="active site" description="4-aspartylphosphate intermediate" evidence="13">
    <location>
        <position position="667"/>
    </location>
</feature>
<dbReference type="GO" id="GO:0045332">
    <property type="term" value="P:phospholipid translocation"/>
    <property type="evidence" value="ECO:0007669"/>
    <property type="project" value="TreeGrafter"/>
</dbReference>
<feature type="compositionally biased region" description="Basic and acidic residues" evidence="17">
    <location>
        <begin position="73"/>
        <end position="87"/>
    </location>
</feature>
<dbReference type="GO" id="GO:0140326">
    <property type="term" value="F:ATPase-coupled intramembrane lipid transporter activity"/>
    <property type="evidence" value="ECO:0007669"/>
    <property type="project" value="UniProtKB-EC"/>
</dbReference>
<feature type="region of interest" description="Disordered" evidence="17">
    <location>
        <begin position="706"/>
        <end position="757"/>
    </location>
</feature>
<sequence>MADRGHDGSGGRGTVGRRRSAQHDEDDQTMEGHEEASVRDNERARVLTMDRSRKTATSAPTDFGISAGMGSEATERGESDSCAEKHATLSSLSLDTGSMTAGSNIQNRGSLKSTHNSLSPLAPGHGPSRAAAVGASLPPRTRDRGYSLRRSLVARNIPRAGEYDGSFIELQPAGSSRPLSEPMQAIGERGTGKKLGTTVTIMPAPKETDELELPPRPMKKSHGLASLPHYETWVNRQVSRARLPAQARTLYRKLYKAILRINEIPPSQDGRHIHLDATRKKALTDERTGRVYIANTIRSSRYTLWNFFPRQLFAQFSKLANFYFLCVSILQMIPGLSTTGTYTTIVPLLFFVGISMVKEGYDDLRRYRLDKAENNRSVSILHAYTPTTVGLQNTASVATGPKHWAQTKWKDIQVGDIVKLERNEAAPADLAILCAEGPNGIAYIETMALDGETNLKTKQASPALARKCKTADDIAQCNAHFVVEDPNLDLYKFEGKVTVADERVPLTNNDIVYRGSILRNTSEAICMVIYTGEECKIRMNATKNPRIKAPALQAVVNKIVVVIVIFVLALAIFNTVAYKVWQEATEENAWYLISASVSFFPSLTSFIIMFNTMIPLSLYVSLEIVKLWQMYFLNDIDMYDEASNTPMEARTSTINEELGQVSYIFSDKTGTLTNNEMRFRKMSVAGTAWLHDSDLRQDAVGEAVRRTSLKKNLSKGKKSAWRRSNVSSASRTPNPPRTSEDAGASSPMVARNSSIASRWKHSASEAQAELRTTKLLQYLQNRPHTLFARKARFFILCMALCHTCLPEIGEDGQVRFQATSPDEVALVQAAKELGYIVIDRQSETITIKTLPHDGDGNAVFETYQILDVIEFSSKRKRMSIIVRMPDGRICIFTKGADSAVVGLLRLSDLAIDKALAVERRATKRKSLEAQEAIRRNSEQHNRKNSLTRTSFSLGRPSLGGIGRPSMTAKRLQPIRDELDSWLKDRETDVDMLRPSNDGIHPPVRFSGNFGILHSFARLEGSRYFSQQEAGDDLVDDLQVMDDAAVFERCFQHINDFAMEGLRTLLYGFRYIDDREYTVWKRTYLDASTSLVDRQGMIESVSELIERGLELAGATAIEDKLQEGVPEAVDKLRRAKIKMWMLTGDKRETAMTVARAVRLIKDYSSVTVLDHGTGDVNQRIAAAIVDINRGTVAHSVVVVDGQTLSIIEADETVKNLFIDLAILVDSIICCRASPSQKASLVRAIRKKVQDSITLAIGDGANDIAMIQEANIGIGITGKEGLQAARCSDYSIAQFRFLLKLLLVHGRWNYIRTCRYTLGTFWKEMLFYLTQALYQRYAGYTGTSLYESWSLSMFNTLFTSLPVIFYGIFEQDLSASTLLAVPELYTLGQRNGGFNLRIYIGWVFMAASEAMIVFFIMLGLYGQALFTLDNGLYAMGDLTFTACIIVIATKIQFLELHNKSITCAVAMFLSIGGWFLWNIILGSVYTKNTIYNVKDGFFHRFGRNLLWWLTLTLIIVSAAVFEIGVRALRMAWMPSDVDTFQELEKDSAIKQRFEEASHMEMWTSLDRTTPASVDGANQDNLTRQRTVEEQERREGEVQDLLDRPRVMKGVSSEGMRRRHSGAEAKSGGEPLEPVISADDSDEYDRLGPEEATISRRSTDIQELLRRGFGSVRKSTDFK</sequence>
<feature type="compositionally biased region" description="Basic and acidic residues" evidence="17">
    <location>
        <begin position="30"/>
        <end position="53"/>
    </location>
</feature>
<dbReference type="GO" id="GO:0005886">
    <property type="term" value="C:plasma membrane"/>
    <property type="evidence" value="ECO:0007669"/>
    <property type="project" value="TreeGrafter"/>
</dbReference>
<dbReference type="InterPro" id="IPR032631">
    <property type="entry name" value="P-type_ATPase_N"/>
</dbReference>
<feature type="compositionally biased region" description="Polar residues" evidence="17">
    <location>
        <begin position="1566"/>
        <end position="1579"/>
    </location>
</feature>
<dbReference type="Pfam" id="PF13246">
    <property type="entry name" value="Cation_ATPase"/>
    <property type="match status" value="1"/>
</dbReference>
<feature type="binding site" evidence="14">
    <location>
        <position position="667"/>
    </location>
    <ligand>
        <name>ATP</name>
        <dbReference type="ChEBI" id="CHEBI:30616"/>
    </ligand>
</feature>
<dbReference type="SUPFAM" id="SSF56784">
    <property type="entry name" value="HAD-like"/>
    <property type="match status" value="1"/>
</dbReference>
<dbReference type="GO" id="GO:0016887">
    <property type="term" value="F:ATP hydrolysis activity"/>
    <property type="evidence" value="ECO:0007669"/>
    <property type="project" value="InterPro"/>
</dbReference>
<dbReference type="PANTHER" id="PTHR24092">
    <property type="entry name" value="PROBABLE PHOSPHOLIPID-TRANSPORTING ATPASE"/>
    <property type="match status" value="1"/>
</dbReference>
<keyword evidence="6 14" id="KW-0067">ATP-binding</keyword>
<accession>A0A5M8PHP0</accession>
<dbReference type="InterPro" id="IPR023214">
    <property type="entry name" value="HAD_sf"/>
</dbReference>
<feature type="binding site" evidence="14">
    <location>
        <position position="871"/>
    </location>
    <ligand>
        <name>ATP</name>
        <dbReference type="ChEBI" id="CHEBI:30616"/>
    </ligand>
</feature>
<feature type="binding site" evidence="14">
    <location>
        <position position="668"/>
    </location>
    <ligand>
        <name>ATP</name>
        <dbReference type="ChEBI" id="CHEBI:30616"/>
    </ligand>
</feature>
<comment type="caution">
    <text evidence="20">The sequence shown here is derived from an EMBL/GenBank/DDBJ whole genome shotgun (WGS) entry which is preliminary data.</text>
</comment>
<dbReference type="Pfam" id="PF00702">
    <property type="entry name" value="Hydrolase"/>
    <property type="match status" value="1"/>
</dbReference>
<keyword evidence="4 15" id="KW-0479">Metal-binding</keyword>
<dbReference type="Pfam" id="PF16209">
    <property type="entry name" value="PhoLip_ATPase_N"/>
    <property type="match status" value="1"/>
</dbReference>
<dbReference type="GO" id="GO:0000287">
    <property type="term" value="F:magnesium ion binding"/>
    <property type="evidence" value="ECO:0007669"/>
    <property type="project" value="UniProtKB-UniRule"/>
</dbReference>
<dbReference type="SUPFAM" id="SSF81653">
    <property type="entry name" value="Calcium ATPase, transduction domain A"/>
    <property type="match status" value="1"/>
</dbReference>
<dbReference type="NCBIfam" id="TIGR01494">
    <property type="entry name" value="ATPase_P-type"/>
    <property type="match status" value="1"/>
</dbReference>
<dbReference type="NCBIfam" id="TIGR01652">
    <property type="entry name" value="ATPase-Plipid"/>
    <property type="match status" value="2"/>
</dbReference>
<feature type="transmembrane region" description="Helical" evidence="16">
    <location>
        <begin position="1459"/>
        <end position="1483"/>
    </location>
</feature>
<dbReference type="OrthoDB" id="377733at2759"/>
<dbReference type="GO" id="GO:0005524">
    <property type="term" value="F:ATP binding"/>
    <property type="evidence" value="ECO:0007669"/>
    <property type="project" value="UniProtKB-UniRule"/>
</dbReference>
<keyword evidence="3 16" id="KW-0812">Transmembrane</keyword>
<keyword evidence="10 16" id="KW-0472">Membrane</keyword>
<gene>
    <name evidence="20" type="ORF">FRX48_07645</name>
</gene>
<dbReference type="EC" id="7.6.2.1" evidence="16"/>
<evidence type="ECO:0000256" key="14">
    <source>
        <dbReference type="PIRSR" id="PIRSR606539-2"/>
    </source>
</evidence>
<keyword evidence="9 16" id="KW-1133">Transmembrane helix</keyword>
<feature type="compositionally biased region" description="Basic and acidic residues" evidence="17">
    <location>
        <begin position="926"/>
        <end position="941"/>
    </location>
</feature>
<evidence type="ECO:0000256" key="6">
    <source>
        <dbReference type="ARBA" id="ARBA00022840"/>
    </source>
</evidence>
<organism evidence="20 21">
    <name type="scientific">Lasallia pustulata</name>
    <dbReference type="NCBI Taxonomy" id="136370"/>
    <lineage>
        <taxon>Eukaryota</taxon>
        <taxon>Fungi</taxon>
        <taxon>Dikarya</taxon>
        <taxon>Ascomycota</taxon>
        <taxon>Pezizomycotina</taxon>
        <taxon>Lecanoromycetes</taxon>
        <taxon>OSLEUM clade</taxon>
        <taxon>Umbilicariomycetidae</taxon>
        <taxon>Umbilicariales</taxon>
        <taxon>Umbilicariaceae</taxon>
        <taxon>Lasallia</taxon>
    </lineage>
</organism>
<keyword evidence="5 14" id="KW-0547">Nucleotide-binding</keyword>
<comment type="cofactor">
    <cofactor evidence="15">
        <name>Mg(2+)</name>
        <dbReference type="ChEBI" id="CHEBI:18420"/>
    </cofactor>
</comment>
<evidence type="ECO:0000256" key="8">
    <source>
        <dbReference type="ARBA" id="ARBA00022967"/>
    </source>
</evidence>
<dbReference type="InterPro" id="IPR023299">
    <property type="entry name" value="ATPase_P-typ_cyto_dom_N"/>
</dbReference>
<evidence type="ECO:0000256" key="12">
    <source>
        <dbReference type="ARBA" id="ARBA00049128"/>
    </source>
</evidence>
<dbReference type="InterPro" id="IPR036412">
    <property type="entry name" value="HAD-like_sf"/>
</dbReference>
<keyword evidence="7 15" id="KW-0460">Magnesium</keyword>
<feature type="binding site" evidence="14">
    <location>
        <position position="894"/>
    </location>
    <ligand>
        <name>ATP</name>
        <dbReference type="ChEBI" id="CHEBI:30616"/>
    </ligand>
</feature>
<name>A0A5M8PHP0_9LECA</name>
<dbReference type="PANTHER" id="PTHR24092:SF174">
    <property type="entry name" value="PHOSPHOLIPID-TRANSPORTING ATPASE DNF3-RELATED"/>
    <property type="match status" value="1"/>
</dbReference>
<feature type="compositionally biased region" description="Basic residues" evidence="17">
    <location>
        <begin position="707"/>
        <end position="721"/>
    </location>
</feature>
<feature type="region of interest" description="Disordered" evidence="17">
    <location>
        <begin position="1566"/>
        <end position="1656"/>
    </location>
</feature>
<dbReference type="Proteomes" id="UP000324767">
    <property type="component" value="Unassembled WGS sequence"/>
</dbReference>
<dbReference type="GO" id="GO:0006892">
    <property type="term" value="P:post-Golgi vesicle-mediated transport"/>
    <property type="evidence" value="ECO:0007669"/>
    <property type="project" value="TreeGrafter"/>
</dbReference>
<dbReference type="GO" id="GO:0005802">
    <property type="term" value="C:trans-Golgi network"/>
    <property type="evidence" value="ECO:0007669"/>
    <property type="project" value="TreeGrafter"/>
</dbReference>
<evidence type="ECO:0000256" key="17">
    <source>
        <dbReference type="SAM" id="MobiDB-lite"/>
    </source>
</evidence>
<evidence type="ECO:0000256" key="2">
    <source>
        <dbReference type="ARBA" id="ARBA00008109"/>
    </source>
</evidence>
<dbReference type="InterPro" id="IPR006539">
    <property type="entry name" value="P-type_ATPase_IV"/>
</dbReference>
<feature type="region of interest" description="Disordered" evidence="17">
    <location>
        <begin position="1"/>
        <end position="143"/>
    </location>
</feature>
<feature type="transmembrane region" description="Helical" evidence="16">
    <location>
        <begin position="1397"/>
        <end position="1418"/>
    </location>
</feature>
<dbReference type="InterPro" id="IPR032630">
    <property type="entry name" value="P_typ_ATPase_c"/>
</dbReference>
<feature type="transmembrane region" description="Helical" evidence="16">
    <location>
        <begin position="1503"/>
        <end position="1523"/>
    </location>
</feature>
<feature type="transmembrane region" description="Helical" evidence="16">
    <location>
        <begin position="1430"/>
        <end position="1447"/>
    </location>
</feature>
<evidence type="ECO:0000256" key="7">
    <source>
        <dbReference type="ARBA" id="ARBA00022842"/>
    </source>
</evidence>
<dbReference type="Pfam" id="PF16212">
    <property type="entry name" value="PhoLip_ATPase_C"/>
    <property type="match status" value="1"/>
</dbReference>
<feature type="binding site" evidence="14">
    <location>
        <position position="669"/>
    </location>
    <ligand>
        <name>ATP</name>
        <dbReference type="ChEBI" id="CHEBI:30616"/>
    </ligand>
</feature>
<evidence type="ECO:0000256" key="5">
    <source>
        <dbReference type="ARBA" id="ARBA00022741"/>
    </source>
</evidence>
<dbReference type="FunFam" id="3.40.1110.10:FF:000090">
    <property type="entry name" value="Phospholipid-transporting ATPase"/>
    <property type="match status" value="1"/>
</dbReference>
<dbReference type="SUPFAM" id="SSF81660">
    <property type="entry name" value="Metal cation-transporting ATPase, ATP-binding domain N"/>
    <property type="match status" value="1"/>
</dbReference>
<protein>
    <recommendedName>
        <fullName evidence="16">Phospholipid-transporting ATPase</fullName>
        <ecNumber evidence="16">7.6.2.1</ecNumber>
    </recommendedName>
</protein>
<evidence type="ECO:0000256" key="10">
    <source>
        <dbReference type="ARBA" id="ARBA00023136"/>
    </source>
</evidence>
<dbReference type="GO" id="GO:0032456">
    <property type="term" value="P:endocytic recycling"/>
    <property type="evidence" value="ECO:0007669"/>
    <property type="project" value="TreeGrafter"/>
</dbReference>
<dbReference type="InterPro" id="IPR008250">
    <property type="entry name" value="ATPase_P-typ_transduc_dom_A_sf"/>
</dbReference>
<dbReference type="SUPFAM" id="SSF81665">
    <property type="entry name" value="Calcium ATPase, transmembrane domain M"/>
    <property type="match status" value="1"/>
</dbReference>
<dbReference type="Gene3D" id="2.70.150.10">
    <property type="entry name" value="Calcium-transporting ATPase, cytoplasmic transduction domain A"/>
    <property type="match status" value="1"/>
</dbReference>
<comment type="subcellular location">
    <subcellularLocation>
        <location evidence="1 16">Membrane</location>
        <topology evidence="1 16">Multi-pass membrane protein</topology>
    </subcellularLocation>
</comment>
<evidence type="ECO:0000256" key="13">
    <source>
        <dbReference type="PIRSR" id="PIRSR606539-1"/>
    </source>
</evidence>
<comment type="catalytic activity">
    <reaction evidence="12">
        <text>a 1,2-diacyl-sn-glycero-3-phosphoethanolamine(out) + ATP + H2O = a 1,2-diacyl-sn-glycero-3-phosphoethanolamine(in) + ADP + phosphate + H(+)</text>
        <dbReference type="Rhea" id="RHEA:66132"/>
        <dbReference type="ChEBI" id="CHEBI:15377"/>
        <dbReference type="ChEBI" id="CHEBI:15378"/>
        <dbReference type="ChEBI" id="CHEBI:30616"/>
        <dbReference type="ChEBI" id="CHEBI:43474"/>
        <dbReference type="ChEBI" id="CHEBI:64612"/>
        <dbReference type="ChEBI" id="CHEBI:456216"/>
    </reaction>
    <physiologicalReaction direction="left-to-right" evidence="12">
        <dbReference type="Rhea" id="RHEA:66133"/>
    </physiologicalReaction>
</comment>
<feature type="compositionally biased region" description="Polar residues" evidence="17">
    <location>
        <begin position="88"/>
        <end position="119"/>
    </location>
</feature>
<dbReference type="PRINTS" id="PR00119">
    <property type="entry name" value="CATATPASE"/>
</dbReference>
<evidence type="ECO:0000259" key="19">
    <source>
        <dbReference type="Pfam" id="PF16212"/>
    </source>
</evidence>
<dbReference type="Gene3D" id="3.40.1110.10">
    <property type="entry name" value="Calcium-transporting ATPase, cytoplasmic domain N"/>
    <property type="match status" value="1"/>
</dbReference>
<dbReference type="EMBL" id="VXIT01000013">
    <property type="protein sequence ID" value="KAA6408563.1"/>
    <property type="molecule type" value="Genomic_DNA"/>
</dbReference>
<evidence type="ECO:0000256" key="15">
    <source>
        <dbReference type="PIRSR" id="PIRSR606539-3"/>
    </source>
</evidence>
<evidence type="ECO:0000313" key="21">
    <source>
        <dbReference type="Proteomes" id="UP000324767"/>
    </source>
</evidence>
<feature type="transmembrane region" description="Helical" evidence="16">
    <location>
        <begin position="555"/>
        <end position="577"/>
    </location>
</feature>
<evidence type="ECO:0000256" key="11">
    <source>
        <dbReference type="ARBA" id="ARBA00034036"/>
    </source>
</evidence>
<evidence type="ECO:0000256" key="4">
    <source>
        <dbReference type="ARBA" id="ARBA00022723"/>
    </source>
</evidence>
<evidence type="ECO:0000256" key="16">
    <source>
        <dbReference type="RuleBase" id="RU362033"/>
    </source>
</evidence>
<evidence type="ECO:0000256" key="1">
    <source>
        <dbReference type="ARBA" id="ARBA00004141"/>
    </source>
</evidence>
<feature type="compositionally biased region" description="Basic and acidic residues" evidence="17">
    <location>
        <begin position="1641"/>
        <end position="1656"/>
    </location>
</feature>
<dbReference type="InterPro" id="IPR023298">
    <property type="entry name" value="ATPase_P-typ_TM_dom_sf"/>
</dbReference>
<dbReference type="Gene3D" id="3.40.50.1000">
    <property type="entry name" value="HAD superfamily/HAD-like"/>
    <property type="match status" value="1"/>
</dbReference>
<evidence type="ECO:0000256" key="9">
    <source>
        <dbReference type="ARBA" id="ARBA00022989"/>
    </source>
</evidence>
<feature type="binding site" evidence="15">
    <location>
        <position position="669"/>
    </location>
    <ligand>
        <name>Mg(2+)</name>
        <dbReference type="ChEBI" id="CHEBI:18420"/>
    </ligand>
</feature>
<reference evidence="20 21" key="1">
    <citation type="submission" date="2019-09" db="EMBL/GenBank/DDBJ databases">
        <title>The hologenome of the rock-dwelling lichen Lasallia pustulata.</title>
        <authorList>
            <person name="Greshake Tzovaras B."/>
            <person name="Segers F."/>
            <person name="Bicker A."/>
            <person name="Dal Grande F."/>
            <person name="Otte J."/>
            <person name="Hankeln T."/>
            <person name="Schmitt I."/>
            <person name="Ebersberger I."/>
        </authorList>
    </citation>
    <scope>NUCLEOTIDE SEQUENCE [LARGE SCALE GENOMIC DNA]</scope>
    <source>
        <strain evidence="20">A1-1</strain>
    </source>
</reference>
<keyword evidence="8 16" id="KW-1278">Translocase</keyword>
<dbReference type="PROSITE" id="PS00154">
    <property type="entry name" value="ATPASE_E1_E2"/>
    <property type="match status" value="1"/>
</dbReference>
<feature type="region of interest" description="Disordered" evidence="17">
    <location>
        <begin position="926"/>
        <end position="953"/>
    </location>
</feature>
<feature type="transmembrane region" description="Helical" evidence="16">
    <location>
        <begin position="589"/>
        <end position="610"/>
    </location>
</feature>
<dbReference type="InterPro" id="IPR018303">
    <property type="entry name" value="ATPase_P-typ_P_site"/>
</dbReference>
<feature type="domain" description="P-type ATPase N-terminal" evidence="18">
    <location>
        <begin position="288"/>
        <end position="345"/>
    </location>
</feature>
<proteinExistence type="inferred from homology"/>
<evidence type="ECO:0000259" key="18">
    <source>
        <dbReference type="Pfam" id="PF16209"/>
    </source>
</evidence>